<dbReference type="PROSITE" id="PS51318">
    <property type="entry name" value="TAT"/>
    <property type="match status" value="1"/>
</dbReference>
<feature type="region of interest" description="Disordered" evidence="7">
    <location>
        <begin position="28"/>
        <end position="74"/>
    </location>
</feature>
<name>A0A100Y7N4_9ACTN</name>
<reference evidence="9 10" key="1">
    <citation type="submission" date="2015-11" db="EMBL/GenBank/DDBJ databases">
        <title>Genome-wide analysis reveals the secondary metabolome in Streptomyces kanasensis ZX01.</title>
        <authorList>
            <person name="Zhang G."/>
            <person name="Han L."/>
            <person name="Feng J."/>
            <person name="Zhang X."/>
        </authorList>
    </citation>
    <scope>NUCLEOTIDE SEQUENCE [LARGE SCALE GENOMIC DNA]</scope>
    <source>
        <strain evidence="9 10">ZX01</strain>
    </source>
</reference>
<accession>A0A100Y7N4</accession>
<dbReference type="InterPro" id="IPR023296">
    <property type="entry name" value="Glyco_hydro_beta-prop_sf"/>
</dbReference>
<dbReference type="OrthoDB" id="177947at2"/>
<evidence type="ECO:0000256" key="6">
    <source>
        <dbReference type="RuleBase" id="RU361187"/>
    </source>
</evidence>
<dbReference type="InterPro" id="IPR016828">
    <property type="entry name" value="Alpha-L-arabinofuranosidase"/>
</dbReference>
<dbReference type="Proteomes" id="UP000054011">
    <property type="component" value="Unassembled WGS sequence"/>
</dbReference>
<dbReference type="InterPro" id="IPR006710">
    <property type="entry name" value="Glyco_hydro_43"/>
</dbReference>
<evidence type="ECO:0000256" key="2">
    <source>
        <dbReference type="ARBA" id="ARBA00022729"/>
    </source>
</evidence>
<dbReference type="PANTHER" id="PTHR43817:SF1">
    <property type="entry name" value="HYDROLASE, FAMILY 43, PUTATIVE (AFU_ORTHOLOGUE AFUA_3G01660)-RELATED"/>
    <property type="match status" value="1"/>
</dbReference>
<dbReference type="PIRSF" id="PIRSF025414">
    <property type="entry name" value="Alpha-L-arabinofuranosidase"/>
    <property type="match status" value="1"/>
</dbReference>
<feature type="site" description="Important for catalytic activity, responsible for pKa modulation of the active site Glu and correct orientation of both the proton donor and substrate" evidence="5">
    <location>
        <position position="190"/>
    </location>
</feature>
<dbReference type="AlphaFoldDB" id="A0A100Y7N4"/>
<feature type="signal peptide" evidence="8">
    <location>
        <begin position="1"/>
        <end position="31"/>
    </location>
</feature>
<dbReference type="SUPFAM" id="SSF75005">
    <property type="entry name" value="Arabinanase/levansucrase/invertase"/>
    <property type="match status" value="1"/>
</dbReference>
<dbReference type="GO" id="GO:0005975">
    <property type="term" value="P:carbohydrate metabolic process"/>
    <property type="evidence" value="ECO:0007669"/>
    <property type="project" value="InterPro"/>
</dbReference>
<organism evidence="9 10">
    <name type="scientific">Streptomyces kanasensis</name>
    <dbReference type="NCBI Taxonomy" id="936756"/>
    <lineage>
        <taxon>Bacteria</taxon>
        <taxon>Bacillati</taxon>
        <taxon>Actinomycetota</taxon>
        <taxon>Actinomycetes</taxon>
        <taxon>Kitasatosporales</taxon>
        <taxon>Streptomycetaceae</taxon>
        <taxon>Streptomyces</taxon>
    </lineage>
</organism>
<evidence type="ECO:0000313" key="10">
    <source>
        <dbReference type="Proteomes" id="UP000054011"/>
    </source>
</evidence>
<keyword evidence="10" id="KW-1185">Reference proteome</keyword>
<dbReference type="GO" id="GO:0004553">
    <property type="term" value="F:hydrolase activity, hydrolyzing O-glycosyl compounds"/>
    <property type="evidence" value="ECO:0007669"/>
    <property type="project" value="InterPro"/>
</dbReference>
<keyword evidence="3 6" id="KW-0378">Hydrolase</keyword>
<dbReference type="RefSeq" id="WP_058941574.1">
    <property type="nucleotide sequence ID" value="NZ_LNSV01000015.1"/>
</dbReference>
<feature type="region of interest" description="Disordered" evidence="7">
    <location>
        <begin position="354"/>
        <end position="374"/>
    </location>
</feature>
<evidence type="ECO:0000256" key="3">
    <source>
        <dbReference type="ARBA" id="ARBA00022801"/>
    </source>
</evidence>
<comment type="caution">
    <text evidence="9">The sequence shown here is derived from an EMBL/GenBank/DDBJ whole genome shotgun (WGS) entry which is preliminary data.</text>
</comment>
<gene>
    <name evidence="9" type="ORF">ATE80_08705</name>
</gene>
<dbReference type="STRING" id="936756.ATE80_08705"/>
<dbReference type="EMBL" id="LNSV01000015">
    <property type="protein sequence ID" value="KUH39174.1"/>
    <property type="molecule type" value="Genomic_DNA"/>
</dbReference>
<feature type="chain" id="PRO_5007091303" evidence="8">
    <location>
        <begin position="32"/>
        <end position="374"/>
    </location>
</feature>
<keyword evidence="4 6" id="KW-0326">Glycosidase</keyword>
<evidence type="ECO:0000256" key="7">
    <source>
        <dbReference type="SAM" id="MobiDB-lite"/>
    </source>
</evidence>
<protein>
    <submittedName>
        <fullName evidence="9">Alpha-N-arabinofuranosidase</fullName>
    </submittedName>
</protein>
<dbReference type="Pfam" id="PF04616">
    <property type="entry name" value="Glyco_hydro_43"/>
    <property type="match status" value="1"/>
</dbReference>
<evidence type="ECO:0000256" key="1">
    <source>
        <dbReference type="ARBA" id="ARBA00009865"/>
    </source>
</evidence>
<sequence length="374" mass="41493">MNPRHAFNRRLLLQGAVAAGALAAAPGAARAADGPPGTSAPAGAVPGAADRAAARAPGALPGRPYANPLVRNRADPHIQRHTDGRYYFTATVPEYDRIVLRRSRTLRGLTTADEAVVWRRHTSGDMSAHIWAPELHHIDGRWYLYFAAAPAHDVWRIRMWVLENRHPDPFRGTWTERGMITTAWDTFSLDATTFTHRGDRYLAWAQHEPGTDSNTGVFLSRMADPLTLTGPQVRLTTPEYPWERVGFKVNEGAAFLRRNGRIFMTYSASATDSNYCLGLLTADERADLMDPASWTKSPVPVFTSDDTTGQYGPGHNSFTVAEDGRTDVLVYHARQYREITGDPLHDPNRHTRVQRLGWKPDGTPDFGVPVPDHA</sequence>
<proteinExistence type="inferred from homology"/>
<dbReference type="PANTHER" id="PTHR43817">
    <property type="entry name" value="GLYCOSYL HYDROLASE"/>
    <property type="match status" value="1"/>
</dbReference>
<dbReference type="CDD" id="cd18817">
    <property type="entry name" value="GH43f_LbAraf43-like"/>
    <property type="match status" value="1"/>
</dbReference>
<feature type="compositionally biased region" description="Low complexity" evidence="7">
    <location>
        <begin position="28"/>
        <end position="66"/>
    </location>
</feature>
<evidence type="ECO:0000313" key="9">
    <source>
        <dbReference type="EMBL" id="KUH39174.1"/>
    </source>
</evidence>
<evidence type="ECO:0000256" key="5">
    <source>
        <dbReference type="PIRSR" id="PIRSR606710-2"/>
    </source>
</evidence>
<evidence type="ECO:0000256" key="8">
    <source>
        <dbReference type="SAM" id="SignalP"/>
    </source>
</evidence>
<keyword evidence="2 8" id="KW-0732">Signal</keyword>
<dbReference type="Gene3D" id="2.115.10.20">
    <property type="entry name" value="Glycosyl hydrolase domain, family 43"/>
    <property type="match status" value="1"/>
</dbReference>
<dbReference type="InterPro" id="IPR006311">
    <property type="entry name" value="TAT_signal"/>
</dbReference>
<evidence type="ECO:0000256" key="4">
    <source>
        <dbReference type="ARBA" id="ARBA00023295"/>
    </source>
</evidence>
<comment type="similarity">
    <text evidence="1 6">Belongs to the glycosyl hydrolase 43 family.</text>
</comment>